<accession>A0AAV1QKN0</accession>
<dbReference type="GO" id="GO:0005829">
    <property type="term" value="C:cytosol"/>
    <property type="evidence" value="ECO:0007669"/>
    <property type="project" value="UniProtKB-SubCell"/>
</dbReference>
<name>A0AAV1QKN0_SCOSC</name>
<protein>
    <submittedName>
        <fullName evidence="7">Uncharacterized protein LOC128366930</fullName>
    </submittedName>
</protein>
<evidence type="ECO:0000256" key="4">
    <source>
        <dbReference type="ARBA" id="ARBA00022737"/>
    </source>
</evidence>
<dbReference type="InterPro" id="IPR032675">
    <property type="entry name" value="LRR_dom_sf"/>
</dbReference>
<evidence type="ECO:0000256" key="2">
    <source>
        <dbReference type="ARBA" id="ARBA00022490"/>
    </source>
</evidence>
<dbReference type="SMART" id="SM00368">
    <property type="entry name" value="LRR_RI"/>
    <property type="match status" value="3"/>
</dbReference>
<dbReference type="EMBL" id="CAWUFR010001364">
    <property type="protein sequence ID" value="CAK6983552.1"/>
    <property type="molecule type" value="Genomic_DNA"/>
</dbReference>
<evidence type="ECO:0000259" key="6">
    <source>
        <dbReference type="PROSITE" id="PS51830"/>
    </source>
</evidence>
<keyword evidence="3" id="KW-0433">Leucine-rich repeat</keyword>
<dbReference type="PROSITE" id="PS51450">
    <property type="entry name" value="LRR"/>
    <property type="match status" value="2"/>
</dbReference>
<dbReference type="Pfam" id="PF13516">
    <property type="entry name" value="LRR_6"/>
    <property type="match status" value="2"/>
</dbReference>
<dbReference type="AlphaFoldDB" id="A0AAV1QKN0"/>
<feature type="compositionally biased region" description="Polar residues" evidence="5">
    <location>
        <begin position="181"/>
        <end position="197"/>
    </location>
</feature>
<organism evidence="7 8">
    <name type="scientific">Scomber scombrus</name>
    <name type="common">Atlantic mackerel</name>
    <name type="synonym">Scomber vernalis</name>
    <dbReference type="NCBI Taxonomy" id="13677"/>
    <lineage>
        <taxon>Eukaryota</taxon>
        <taxon>Metazoa</taxon>
        <taxon>Chordata</taxon>
        <taxon>Craniata</taxon>
        <taxon>Vertebrata</taxon>
        <taxon>Euteleostomi</taxon>
        <taxon>Actinopterygii</taxon>
        <taxon>Neopterygii</taxon>
        <taxon>Teleostei</taxon>
        <taxon>Neoteleostei</taxon>
        <taxon>Acanthomorphata</taxon>
        <taxon>Pelagiaria</taxon>
        <taxon>Scombriformes</taxon>
        <taxon>Scombridae</taxon>
        <taxon>Scomber</taxon>
    </lineage>
</organism>
<proteinExistence type="predicted"/>
<dbReference type="PANTHER" id="PTHR24106">
    <property type="entry name" value="NACHT, LRR AND CARD DOMAINS-CONTAINING"/>
    <property type="match status" value="1"/>
</dbReference>
<gene>
    <name evidence="7" type="ORF">FSCOSCO3_A032720</name>
</gene>
<sequence>MCHYRLIDCELSETHCEVLASALKSNPHLTHLDLSGNKLSDSSVKLLSAGLESPNCRLKTLILWNCGLSETHCEVLASALKSNPHLTHLDLSYNKLSDSSVKLLSAGLESPDCGLETLSFTDSKGSDVTLTGNQKKRAFVEEEHKSEPPVSTCVSKHHPPDFTHEAGSSDLKVEDRRDSATPPTHNEHPSTSNTNIHVSEDSRDNQLYPDDPERLKQQQQQQQLECRENLTGTSHWQDFTPKVLTESANISYRFSCPGPGVFRCTLTGLVFGTVQEAELQYRTVQWDESLLQPAGKTAAGPLFNIHSPDGAVSQLRLPHCETRDAPLPDGLLSVVHITDDGMNILEPLEITDTHVVVNITHFSPVGLVWKRFTRRNRRPIRGQVLLFLRPPDDDDDQILDVFLLQANIPLSEVAARQGSAENIKISSKCRLSIGQSYSVQCEPEAYRIQPGVSLIHF</sequence>
<dbReference type="InterPro" id="IPR025307">
    <property type="entry name" value="FIIND_dom"/>
</dbReference>
<dbReference type="InterPro" id="IPR001611">
    <property type="entry name" value="Leu-rich_rpt"/>
</dbReference>
<evidence type="ECO:0000313" key="7">
    <source>
        <dbReference type="EMBL" id="CAK6983552.1"/>
    </source>
</evidence>
<dbReference type="Gene3D" id="3.80.10.10">
    <property type="entry name" value="Ribonuclease Inhibitor"/>
    <property type="match status" value="1"/>
</dbReference>
<dbReference type="PROSITE" id="PS51830">
    <property type="entry name" value="FIIND"/>
    <property type="match status" value="1"/>
</dbReference>
<evidence type="ECO:0000313" key="8">
    <source>
        <dbReference type="Proteomes" id="UP001314229"/>
    </source>
</evidence>
<dbReference type="Pfam" id="PF23679">
    <property type="entry name" value="UPA-FIIND"/>
    <property type="match status" value="1"/>
</dbReference>
<comment type="subcellular location">
    <subcellularLocation>
        <location evidence="1">Cytoplasm</location>
        <location evidence="1">Cytosol</location>
    </subcellularLocation>
</comment>
<evidence type="ECO:0000256" key="1">
    <source>
        <dbReference type="ARBA" id="ARBA00004514"/>
    </source>
</evidence>
<evidence type="ECO:0000256" key="3">
    <source>
        <dbReference type="ARBA" id="ARBA00022614"/>
    </source>
</evidence>
<keyword evidence="4" id="KW-0677">Repeat</keyword>
<dbReference type="SUPFAM" id="SSF52047">
    <property type="entry name" value="RNI-like"/>
    <property type="match status" value="1"/>
</dbReference>
<keyword evidence="8" id="KW-1185">Reference proteome</keyword>
<comment type="caution">
    <text evidence="7">The sequence shown here is derived from an EMBL/GenBank/DDBJ whole genome shotgun (WGS) entry which is preliminary data.</text>
</comment>
<dbReference type="Proteomes" id="UP001314229">
    <property type="component" value="Unassembled WGS sequence"/>
</dbReference>
<feature type="domain" description="FIIND" evidence="6">
    <location>
        <begin position="233"/>
        <end position="457"/>
    </location>
</feature>
<dbReference type="Pfam" id="PF13553">
    <property type="entry name" value="FIIND"/>
    <property type="match status" value="1"/>
</dbReference>
<evidence type="ECO:0000256" key="5">
    <source>
        <dbReference type="SAM" id="MobiDB-lite"/>
    </source>
</evidence>
<dbReference type="InterPro" id="IPR051261">
    <property type="entry name" value="NLR"/>
</dbReference>
<reference evidence="7 8" key="1">
    <citation type="submission" date="2024-01" db="EMBL/GenBank/DDBJ databases">
        <authorList>
            <person name="Alioto T."/>
            <person name="Alioto T."/>
            <person name="Gomez Garrido J."/>
        </authorList>
    </citation>
    <scope>NUCLEOTIDE SEQUENCE [LARGE SCALE GENOMIC DNA]</scope>
</reference>
<feature type="region of interest" description="Disordered" evidence="5">
    <location>
        <begin position="140"/>
        <end position="221"/>
    </location>
</feature>
<keyword evidence="2" id="KW-0963">Cytoplasm</keyword>